<keyword evidence="11 15" id="KW-0472">Membrane</keyword>
<dbReference type="GO" id="GO:0015421">
    <property type="term" value="F:ABC-type oligopeptide transporter activity"/>
    <property type="evidence" value="ECO:0007669"/>
    <property type="project" value="TreeGrafter"/>
</dbReference>
<evidence type="ECO:0000256" key="12">
    <source>
        <dbReference type="PROSITE-ProRule" id="PRU10007"/>
    </source>
</evidence>
<dbReference type="Gene3D" id="3.40.50.300">
    <property type="entry name" value="P-loop containing nucleotide triphosphate hydrolases"/>
    <property type="match status" value="2"/>
</dbReference>
<feature type="active site" evidence="12">
    <location>
        <position position="250"/>
    </location>
</feature>
<comment type="similarity">
    <text evidence="3 13">Belongs to the aldehyde dehydrogenase family.</text>
</comment>
<evidence type="ECO:0000256" key="4">
    <source>
        <dbReference type="ARBA" id="ARBA00022448"/>
    </source>
</evidence>
<keyword evidence="4" id="KW-0813">Transport</keyword>
<dbReference type="SUPFAM" id="SSF52540">
    <property type="entry name" value="P-loop containing nucleoside triphosphate hydrolases"/>
    <property type="match status" value="3"/>
</dbReference>
<dbReference type="GO" id="GO:0090374">
    <property type="term" value="P:oligopeptide export from mitochondrion"/>
    <property type="evidence" value="ECO:0007669"/>
    <property type="project" value="TreeGrafter"/>
</dbReference>
<evidence type="ECO:0000259" key="16">
    <source>
        <dbReference type="PROSITE" id="PS50893"/>
    </source>
</evidence>
<dbReference type="PANTHER" id="PTHR43394">
    <property type="entry name" value="ATP-DEPENDENT PERMEASE MDL1, MITOCHONDRIAL"/>
    <property type="match status" value="1"/>
</dbReference>
<dbReference type="InterPro" id="IPR016163">
    <property type="entry name" value="Ald_DH_C"/>
</dbReference>
<feature type="transmembrane region" description="Helical" evidence="15">
    <location>
        <begin position="757"/>
        <end position="775"/>
    </location>
</feature>
<dbReference type="GO" id="GO:0005743">
    <property type="term" value="C:mitochondrial inner membrane"/>
    <property type="evidence" value="ECO:0007669"/>
    <property type="project" value="TreeGrafter"/>
</dbReference>
<dbReference type="FunFam" id="3.40.309.10:FF:000009">
    <property type="entry name" value="Aldehyde dehydrogenase A"/>
    <property type="match status" value="1"/>
</dbReference>
<dbReference type="Pfam" id="PF00664">
    <property type="entry name" value="ABC_membrane"/>
    <property type="match status" value="2"/>
</dbReference>
<evidence type="ECO:0000313" key="18">
    <source>
        <dbReference type="EMBL" id="KAE9982607.1"/>
    </source>
</evidence>
<sequence length="1814" mass="198805">MSPSKSINISFTDFFNVVDGKNVGSENLHNGINPATQEKLWDVPIASQQDVDDAVESALKAFKSWSQTPIEKRKEYMNKFTDLYSGYQEEFTQLMCKETGKPKQFAQGEVAGVIDFFKFHASLEMPTETFENDERSVVTSYVPLGVVGAICPWNFPLLLSAGKIAPAVLTGCTIIVKPSPFTPYTALKLVELAQQVFPPGVVQVLGGNDKLGPLLTAHPGISKISFTGSIATGKKIMEACAKTLKRVTLELGGNDPCIVLPDVDMDKAVPEISMGAFFNSGQVCVATKRIYIHESIYTEFVKRMVEFTKNIKVGTSDEDGVLLGPIQNSMQYDKVKTFFEDSKKQGYKFAHGTDTVATSKGFFIQPTIIDNPPNDSRIIQEEPFGPIVPTQPWSDEEEVIARANNTNAGLGASVFGKDIAHAQKIAKRLEAGNVFINSFTKPIPQAHFSGHKESGVGGEWGPHGLLAYFLVMAIFKKKDLANGATSVVSKTTELEKDGEKQFEREPAPSGFGNFFQVLSFGTILDYFLIGLCVLTAVGAGVSMPLMFVVLGNLVGNFTDYFTEGSGITRQQFDKALNNQTLLIVYIFIGRFCLGYISMFSIRISGLRISAALRSAYIKALFNQPVTVVDTVSPGVISTRITANSNLIQLGISQQLTMFIQALSLTIGLYVVSFIKSWRLTLVASASLPFILIVYGTIIPFFFKNHAATMRHFEKASSLAFELMSSIRIVVAFGAERRLTSRYDQFVEDARKAEMKNAPLMGLLMSPVFFSTYGTFALGSSIILDVLFSVVMAVTSIGRLAAPIIAMAKASTAAAELLATINVARPDQTGLQAPQVSTDHDITFKDVSFVYPSRKEVQILDRLNLKFEAGKVTAIVGPSGCGKSTIIGLVEKWYGLVPQAELPAAMTKVMRHKHQAPPEKEKKSKKENKKAKSEKEDACRTSGSTDEVIKVEPSNTIIEGAILVGETDLAQIDNKWWRAQIGLVQQEPFLFNDTIWQNVAYGLCGTELENVSEEEKLRMVQDACKEAFADEFIQKLPQGYQTTVGESGIKLSGGQRQRLAIARSIVKQPRILILDEATSAIDVRTERIVQAALDRVSKNRTTIVIAHRLSTIKRADKIIVLRQGKVVEEGTHHQLLENGDGVYFGLVRAQAIAMGAESLTDDTVVLDEEIPDQNEKRSKVLSATVQSMTRGSGEAERGYKATGFVRSFGRLIYEQRSHWILYSLIVLTSAAGGAVYPIQAFLFANLIQTFTLTGQALVDKANFWSLMFFVMALGSFVAYYVLGYAAHVVSTVVTTAYRQEYMQNIIRKRIVYFDSEGNSAGTLTSRLSSDPTQVEQLLGGQMTMAYVSIFNLVGCLIISFVYGWKLSLVGACTILPIVLVAGFFRIRLEIRFEKMNAAVFEESSQFATEAVGAFRTCTSLIMEDTVINRYNSLLNIHVSKAFKQAWPSTLVFALSDSVEMGCQALIFWYGGRLMGSREYSLVQFFVIYMAVIQGSQAAGTWFSMAPNISEATSGANRILSSRFGDKNTEHEAQTRKPDEGVMGIEFKNVCFSYKTRDVPVLNGLSISIKPGQFVALVGATGCGKSTIISLIERFYDSDSGSISYGSSDIKNLNVGAYRSNISLVAQESTLYEGTIRENVALSVDASFATDEAIFAACKDAQIHEFVSSLPDGYSTALGPKGVSLSGGQRQRLALARALLRKPRVLLLDEATSSLDSESEKLVQEAIEHAAGEGERTIIAVAHRLATIQKATVIFVLGSGKVLEQGDHQSLLRAKGVYYSMIKRTFAEVEANGMKPAIRRSITHRGQRAAKAVLRE</sequence>
<feature type="transmembrane region" description="Helical" evidence="15">
    <location>
        <begin position="1262"/>
        <end position="1281"/>
    </location>
</feature>
<dbReference type="InterPro" id="IPR011527">
    <property type="entry name" value="ABC1_TM_dom"/>
</dbReference>
<dbReference type="GO" id="GO:0016620">
    <property type="term" value="F:oxidoreductase activity, acting on the aldehyde or oxo group of donors, NAD or NADP as acceptor"/>
    <property type="evidence" value="ECO:0007669"/>
    <property type="project" value="InterPro"/>
</dbReference>
<evidence type="ECO:0000313" key="19">
    <source>
        <dbReference type="Proteomes" id="UP000433883"/>
    </source>
</evidence>
<evidence type="ECO:0000256" key="3">
    <source>
        <dbReference type="ARBA" id="ARBA00009986"/>
    </source>
</evidence>
<evidence type="ECO:0000256" key="13">
    <source>
        <dbReference type="RuleBase" id="RU003345"/>
    </source>
</evidence>
<keyword evidence="5 15" id="KW-0812">Transmembrane</keyword>
<name>A0A8H3V3U5_VENIN</name>
<organism evidence="18 19">
    <name type="scientific">Venturia inaequalis</name>
    <name type="common">Apple scab fungus</name>
    <dbReference type="NCBI Taxonomy" id="5025"/>
    <lineage>
        <taxon>Eukaryota</taxon>
        <taxon>Fungi</taxon>
        <taxon>Dikarya</taxon>
        <taxon>Ascomycota</taxon>
        <taxon>Pezizomycotina</taxon>
        <taxon>Dothideomycetes</taxon>
        <taxon>Pleosporomycetidae</taxon>
        <taxon>Venturiales</taxon>
        <taxon>Venturiaceae</taxon>
        <taxon>Venturia</taxon>
    </lineage>
</organism>
<feature type="transmembrane region" description="Helical" evidence="15">
    <location>
        <begin position="526"/>
        <end position="550"/>
    </location>
</feature>
<dbReference type="Gene3D" id="3.40.309.10">
    <property type="entry name" value="Aldehyde Dehydrogenase, Chain A, domain 2"/>
    <property type="match status" value="1"/>
</dbReference>
<feature type="domain" description="ABC transmembrane type-1" evidence="17">
    <location>
        <begin position="531"/>
        <end position="777"/>
    </location>
</feature>
<gene>
    <name evidence="18" type="ORF">BLS_005745</name>
</gene>
<dbReference type="CDD" id="cd07106">
    <property type="entry name" value="ALDH_AldA-AAD23400"/>
    <property type="match status" value="1"/>
</dbReference>
<evidence type="ECO:0000256" key="6">
    <source>
        <dbReference type="ARBA" id="ARBA00022737"/>
    </source>
</evidence>
<dbReference type="SUPFAM" id="SSF53720">
    <property type="entry name" value="ALDH-like"/>
    <property type="match status" value="1"/>
</dbReference>
<dbReference type="GO" id="GO:0005524">
    <property type="term" value="F:ATP binding"/>
    <property type="evidence" value="ECO:0007669"/>
    <property type="project" value="UniProtKB-KW"/>
</dbReference>
<dbReference type="InterPro" id="IPR027417">
    <property type="entry name" value="P-loop_NTPase"/>
</dbReference>
<evidence type="ECO:0000256" key="10">
    <source>
        <dbReference type="ARBA" id="ARBA00023002"/>
    </source>
</evidence>
<dbReference type="SUPFAM" id="SSF90123">
    <property type="entry name" value="ABC transporter transmembrane region"/>
    <property type="match status" value="2"/>
</dbReference>
<dbReference type="PROSITE" id="PS50893">
    <property type="entry name" value="ABC_TRANSPORTER_2"/>
    <property type="match status" value="2"/>
</dbReference>
<dbReference type="Gene3D" id="3.40.605.10">
    <property type="entry name" value="Aldehyde Dehydrogenase, Chain A, domain 1"/>
    <property type="match status" value="1"/>
</dbReference>
<evidence type="ECO:0000256" key="14">
    <source>
        <dbReference type="SAM" id="MobiDB-lite"/>
    </source>
</evidence>
<dbReference type="FunFam" id="1.20.1560.10:FF:000057">
    <property type="entry name" value="ABC multidrug transporter SitT"/>
    <property type="match status" value="1"/>
</dbReference>
<dbReference type="Gene3D" id="1.20.1560.10">
    <property type="entry name" value="ABC transporter type 1, transmembrane domain"/>
    <property type="match status" value="1"/>
</dbReference>
<accession>A0A8H3V3U5</accession>
<dbReference type="GO" id="GO:0016887">
    <property type="term" value="F:ATP hydrolysis activity"/>
    <property type="evidence" value="ECO:0007669"/>
    <property type="project" value="InterPro"/>
</dbReference>
<comment type="caution">
    <text evidence="18">The sequence shown here is derived from an EMBL/GenBank/DDBJ whole genome shotgun (WGS) entry which is preliminary data.</text>
</comment>
<dbReference type="InterPro" id="IPR015590">
    <property type="entry name" value="Aldehyde_DH_dom"/>
</dbReference>
<reference evidence="18 19" key="1">
    <citation type="submission" date="2019-11" db="EMBL/GenBank/DDBJ databases">
        <title>Venturia inaequalis Genome Resource.</title>
        <authorList>
            <person name="Lichtner F.J."/>
        </authorList>
    </citation>
    <scope>NUCLEOTIDE SEQUENCE [LARGE SCALE GENOMIC DNA]</scope>
    <source>
        <strain evidence="18">Bline_iso_100314</strain>
    </source>
</reference>
<dbReference type="InterPro" id="IPR017871">
    <property type="entry name" value="ABC_transporter-like_CS"/>
</dbReference>
<feature type="compositionally biased region" description="Basic and acidic residues" evidence="14">
    <location>
        <begin position="915"/>
        <end position="938"/>
    </location>
</feature>
<dbReference type="PROSITE" id="PS00211">
    <property type="entry name" value="ABC_TRANSPORTER_1"/>
    <property type="match status" value="2"/>
</dbReference>
<dbReference type="InterPro" id="IPR036640">
    <property type="entry name" value="ABC1_TM_sf"/>
</dbReference>
<dbReference type="PANTHER" id="PTHR43394:SF11">
    <property type="entry name" value="ATP-BINDING CASSETTE TRANSPORTER"/>
    <property type="match status" value="1"/>
</dbReference>
<evidence type="ECO:0000256" key="8">
    <source>
        <dbReference type="ARBA" id="ARBA00022840"/>
    </source>
</evidence>
<evidence type="ECO:0000256" key="5">
    <source>
        <dbReference type="ARBA" id="ARBA00022692"/>
    </source>
</evidence>
<feature type="transmembrane region" description="Helical" evidence="15">
    <location>
        <begin position="582"/>
        <end position="603"/>
    </location>
</feature>
<comment type="subcellular location">
    <subcellularLocation>
        <location evidence="1">Membrane</location>
        <topology evidence="1">Multi-pass membrane protein</topology>
    </subcellularLocation>
</comment>
<dbReference type="InterPro" id="IPR029510">
    <property type="entry name" value="Ald_DH_CS_GLU"/>
</dbReference>
<dbReference type="InterPro" id="IPR016161">
    <property type="entry name" value="Ald_DH/histidinol_DH"/>
</dbReference>
<feature type="domain" description="ABC transporter" evidence="16">
    <location>
        <begin position="1543"/>
        <end position="1782"/>
    </location>
</feature>
<evidence type="ECO:0000256" key="1">
    <source>
        <dbReference type="ARBA" id="ARBA00004141"/>
    </source>
</evidence>
<evidence type="ECO:0000256" key="7">
    <source>
        <dbReference type="ARBA" id="ARBA00022741"/>
    </source>
</evidence>
<feature type="transmembrane region" description="Helical" evidence="15">
    <location>
        <begin position="1367"/>
        <end position="1385"/>
    </location>
</feature>
<evidence type="ECO:0000256" key="2">
    <source>
        <dbReference type="ARBA" id="ARBA00007577"/>
    </source>
</evidence>
<dbReference type="FunFam" id="3.40.605.10:FF:000007">
    <property type="entry name" value="NAD/NADP-dependent betaine aldehyde dehydrogenase"/>
    <property type="match status" value="1"/>
</dbReference>
<dbReference type="PROSITE" id="PS00070">
    <property type="entry name" value="ALDEHYDE_DEHYDR_CYS"/>
    <property type="match status" value="1"/>
</dbReference>
<dbReference type="CDD" id="cd18578">
    <property type="entry name" value="ABC_6TM_Pgp_ABCB1_D2_like"/>
    <property type="match status" value="1"/>
</dbReference>
<keyword evidence="9 15" id="KW-1133">Transmembrane helix</keyword>
<dbReference type="InterPro" id="IPR044086">
    <property type="entry name" value="LUC3-like"/>
</dbReference>
<dbReference type="PROSITE" id="PS50929">
    <property type="entry name" value="ABC_TM1F"/>
    <property type="match status" value="2"/>
</dbReference>
<dbReference type="InterPro" id="IPR003593">
    <property type="entry name" value="AAA+_ATPase"/>
</dbReference>
<keyword evidence="7" id="KW-0547">Nucleotide-binding</keyword>
<proteinExistence type="inferred from homology"/>
<protein>
    <submittedName>
        <fullName evidence="18">Uncharacterized protein</fullName>
    </submittedName>
</protein>
<keyword evidence="6" id="KW-0677">Repeat</keyword>
<evidence type="ECO:0000256" key="11">
    <source>
        <dbReference type="ARBA" id="ARBA00023136"/>
    </source>
</evidence>
<evidence type="ECO:0000256" key="9">
    <source>
        <dbReference type="ARBA" id="ARBA00022989"/>
    </source>
</evidence>
<dbReference type="InterPro" id="IPR016160">
    <property type="entry name" value="Ald_DH_CS_CYS"/>
</dbReference>
<dbReference type="SMART" id="SM00382">
    <property type="entry name" value="AAA"/>
    <property type="match status" value="2"/>
</dbReference>
<feature type="transmembrane region" description="Helical" evidence="15">
    <location>
        <begin position="1342"/>
        <end position="1361"/>
    </location>
</feature>
<keyword evidence="8" id="KW-0067">ATP-binding</keyword>
<evidence type="ECO:0000256" key="15">
    <source>
        <dbReference type="SAM" id="Phobius"/>
    </source>
</evidence>
<dbReference type="CDD" id="cd18577">
    <property type="entry name" value="ABC_6TM_Pgp_ABCB1_D1_like"/>
    <property type="match status" value="1"/>
</dbReference>
<feature type="transmembrane region" description="Helical" evidence="15">
    <location>
        <begin position="680"/>
        <end position="702"/>
    </location>
</feature>
<dbReference type="EMBL" id="WNWQ01000040">
    <property type="protein sequence ID" value="KAE9982607.1"/>
    <property type="molecule type" value="Genomic_DNA"/>
</dbReference>
<feature type="domain" description="ABC transporter" evidence="16">
    <location>
        <begin position="841"/>
        <end position="1147"/>
    </location>
</feature>
<feature type="region of interest" description="Disordered" evidence="14">
    <location>
        <begin position="907"/>
        <end position="945"/>
    </location>
</feature>
<dbReference type="InterPro" id="IPR039421">
    <property type="entry name" value="Type_1_exporter"/>
</dbReference>
<dbReference type="Pfam" id="PF00005">
    <property type="entry name" value="ABC_tran"/>
    <property type="match status" value="3"/>
</dbReference>
<feature type="domain" description="ABC transmembrane type-1" evidence="17">
    <location>
        <begin position="1223"/>
        <end position="1509"/>
    </location>
</feature>
<dbReference type="InterPro" id="IPR003439">
    <property type="entry name" value="ABC_transporter-like_ATP-bd"/>
</dbReference>
<feature type="transmembrane region" description="Helical" evidence="15">
    <location>
        <begin position="655"/>
        <end position="674"/>
    </location>
</feature>
<dbReference type="InterPro" id="IPR016162">
    <property type="entry name" value="Ald_DH_N"/>
</dbReference>
<feature type="transmembrane region" description="Helical" evidence="15">
    <location>
        <begin position="781"/>
        <end position="801"/>
    </location>
</feature>
<dbReference type="PROSITE" id="PS00687">
    <property type="entry name" value="ALDEHYDE_DEHYDR_GLU"/>
    <property type="match status" value="1"/>
</dbReference>
<feature type="transmembrane region" description="Helical" evidence="15">
    <location>
        <begin position="1218"/>
        <end position="1242"/>
    </location>
</feature>
<keyword evidence="10 13" id="KW-0560">Oxidoreductase</keyword>
<dbReference type="FunFam" id="3.40.50.300:FF:000913">
    <property type="entry name" value="ABC multidrug transporter SitT"/>
    <property type="match status" value="1"/>
</dbReference>
<evidence type="ECO:0000259" key="17">
    <source>
        <dbReference type="PROSITE" id="PS50929"/>
    </source>
</evidence>
<comment type="similarity">
    <text evidence="2">Belongs to the ABC transporter superfamily. ABCB family. Multidrug resistance exporter (TC 3.A.1.201) subfamily.</text>
</comment>
<dbReference type="Pfam" id="PF00171">
    <property type="entry name" value="Aldedh"/>
    <property type="match status" value="1"/>
</dbReference>
<dbReference type="Proteomes" id="UP000433883">
    <property type="component" value="Unassembled WGS sequence"/>
</dbReference>